<evidence type="ECO:0000256" key="1">
    <source>
        <dbReference type="ARBA" id="ARBA00006479"/>
    </source>
</evidence>
<dbReference type="Proteomes" id="UP001500731">
    <property type="component" value="Unassembled WGS sequence"/>
</dbReference>
<dbReference type="InterPro" id="IPR043129">
    <property type="entry name" value="ATPase_NBD"/>
</dbReference>
<dbReference type="PANTHER" id="PTHR18964">
    <property type="entry name" value="ROK (REPRESSOR, ORF, KINASE) FAMILY"/>
    <property type="match status" value="1"/>
</dbReference>
<organism evidence="2 3">
    <name type="scientific">Microbacterium panaciterrae</name>
    <dbReference type="NCBI Taxonomy" id="985759"/>
    <lineage>
        <taxon>Bacteria</taxon>
        <taxon>Bacillati</taxon>
        <taxon>Actinomycetota</taxon>
        <taxon>Actinomycetes</taxon>
        <taxon>Micrococcales</taxon>
        <taxon>Microbacteriaceae</taxon>
        <taxon>Microbacterium</taxon>
    </lineage>
</organism>
<proteinExistence type="inferred from homology"/>
<sequence length="401" mass="40927">MGSFDAIDLFSFGRGLGDRSFTLSELSELTGRARSTVALRLEELIAAGLAVSAPTIPSAAAGRPSARVSFEPVSWGTIAIDIGRSHNLVALLNLSGQIIAEAAFPAEMADGPEVVLDAAAAASSTLLKESDHAGWRIAAVGVGIALPVFHEEGRPFNSTNLPEWDHFDVPGHLAKYFAVPVLVDNDANLMALGEHALRPDAGEMIAVEASTGIGAGIISNGTLFRGAKGAAGAIGHIPVPREADVPCICGRRGCLVAVASGPAIAASLSAQGLPATTVDDVVELALSGNLEAIAAVRRAGNDIGEVLTTCISFFNPATIAIGGRLTTAGNHLVAGIREVVYQKATPFATEGLAIVRSLEPVRAALIGAGIMATEYALSEDNLRRLVPGGAAGAPSLLVAEG</sequence>
<dbReference type="InterPro" id="IPR000600">
    <property type="entry name" value="ROK"/>
</dbReference>
<protein>
    <submittedName>
        <fullName evidence="2">ROK family protein</fullName>
    </submittedName>
</protein>
<evidence type="ECO:0000313" key="2">
    <source>
        <dbReference type="EMBL" id="GAA4489204.1"/>
    </source>
</evidence>
<comment type="caution">
    <text evidence="2">The sequence shown here is derived from an EMBL/GenBank/DDBJ whole genome shotgun (WGS) entry which is preliminary data.</text>
</comment>
<dbReference type="SUPFAM" id="SSF53067">
    <property type="entry name" value="Actin-like ATPase domain"/>
    <property type="match status" value="1"/>
</dbReference>
<name>A0ABP8PLK3_9MICO</name>
<dbReference type="EMBL" id="BAABGP010000021">
    <property type="protein sequence ID" value="GAA4489204.1"/>
    <property type="molecule type" value="Genomic_DNA"/>
</dbReference>
<dbReference type="Gene3D" id="3.30.420.40">
    <property type="match status" value="2"/>
</dbReference>
<dbReference type="Pfam" id="PF00480">
    <property type="entry name" value="ROK"/>
    <property type="match status" value="1"/>
</dbReference>
<keyword evidence="3" id="KW-1185">Reference proteome</keyword>
<dbReference type="RefSeq" id="WP_345188185.1">
    <property type="nucleotide sequence ID" value="NZ_BAABGP010000021.1"/>
</dbReference>
<evidence type="ECO:0000313" key="3">
    <source>
        <dbReference type="Proteomes" id="UP001500731"/>
    </source>
</evidence>
<accession>A0ABP8PLK3</accession>
<gene>
    <name evidence="2" type="ORF">GCM10023171_29790</name>
</gene>
<dbReference type="PANTHER" id="PTHR18964:SF173">
    <property type="entry name" value="GLUCOKINASE"/>
    <property type="match status" value="1"/>
</dbReference>
<comment type="similarity">
    <text evidence="1">Belongs to the ROK (NagC/XylR) family.</text>
</comment>
<reference evidence="3" key="1">
    <citation type="journal article" date="2019" name="Int. J. Syst. Evol. Microbiol.">
        <title>The Global Catalogue of Microorganisms (GCM) 10K type strain sequencing project: providing services to taxonomists for standard genome sequencing and annotation.</title>
        <authorList>
            <consortium name="The Broad Institute Genomics Platform"/>
            <consortium name="The Broad Institute Genome Sequencing Center for Infectious Disease"/>
            <person name="Wu L."/>
            <person name="Ma J."/>
        </authorList>
    </citation>
    <scope>NUCLEOTIDE SEQUENCE [LARGE SCALE GENOMIC DNA]</scope>
    <source>
        <strain evidence="3">JCM 17839</strain>
    </source>
</reference>